<keyword evidence="2" id="KW-1185">Reference proteome</keyword>
<accession>A0ABW5REZ5</accession>
<proteinExistence type="predicted"/>
<comment type="caution">
    <text evidence="1">The sequence shown here is derived from an EMBL/GenBank/DDBJ whole genome shotgun (WGS) entry which is preliminary data.</text>
</comment>
<gene>
    <name evidence="1" type="ORF">ACFSUC_19015</name>
</gene>
<organism evidence="1 2">
    <name type="scientific">Marinicrinis sediminis</name>
    <dbReference type="NCBI Taxonomy" id="1652465"/>
    <lineage>
        <taxon>Bacteria</taxon>
        <taxon>Bacillati</taxon>
        <taxon>Bacillota</taxon>
        <taxon>Bacilli</taxon>
        <taxon>Bacillales</taxon>
        <taxon>Paenibacillaceae</taxon>
    </lineage>
</organism>
<evidence type="ECO:0000313" key="1">
    <source>
        <dbReference type="EMBL" id="MFD2673645.1"/>
    </source>
</evidence>
<name>A0ABW5REZ5_9BACL</name>
<dbReference type="EMBL" id="JBHUMM010000045">
    <property type="protein sequence ID" value="MFD2673645.1"/>
    <property type="molecule type" value="Genomic_DNA"/>
</dbReference>
<reference evidence="2" key="1">
    <citation type="journal article" date="2019" name="Int. J. Syst. Evol. Microbiol.">
        <title>The Global Catalogue of Microorganisms (GCM) 10K type strain sequencing project: providing services to taxonomists for standard genome sequencing and annotation.</title>
        <authorList>
            <consortium name="The Broad Institute Genomics Platform"/>
            <consortium name="The Broad Institute Genome Sequencing Center for Infectious Disease"/>
            <person name="Wu L."/>
            <person name="Ma J."/>
        </authorList>
    </citation>
    <scope>NUCLEOTIDE SEQUENCE [LARGE SCALE GENOMIC DNA]</scope>
    <source>
        <strain evidence="2">KCTC 33676</strain>
    </source>
</reference>
<protein>
    <recommendedName>
        <fullName evidence="3">pEK499-p136 HEPN domain-containing protein</fullName>
    </recommendedName>
</protein>
<evidence type="ECO:0000313" key="2">
    <source>
        <dbReference type="Proteomes" id="UP001597497"/>
    </source>
</evidence>
<dbReference type="RefSeq" id="WP_379931230.1">
    <property type="nucleotide sequence ID" value="NZ_JBHUMM010000045.1"/>
</dbReference>
<evidence type="ECO:0008006" key="3">
    <source>
        <dbReference type="Google" id="ProtNLM"/>
    </source>
</evidence>
<dbReference type="Proteomes" id="UP001597497">
    <property type="component" value="Unassembled WGS sequence"/>
</dbReference>
<sequence length="136" mass="16280">MKRILELNSNQKYIEFILSQYDNAPSEMTMKELRKKFEGKFKFNQVMLNQYFGIMRILPLILIKQEYADASVPLEGDIEKIKVIRDSISHNDFEISSEGYTFKNKKNTIRFSFDDFLEFIHKIENDFYKDRIKDGN</sequence>